<evidence type="ECO:0000313" key="11">
    <source>
        <dbReference type="Proteomes" id="UP000199771"/>
    </source>
</evidence>
<evidence type="ECO:0000256" key="7">
    <source>
        <dbReference type="ARBA" id="ARBA00033210"/>
    </source>
</evidence>
<keyword evidence="11" id="KW-1185">Reference proteome</keyword>
<protein>
    <recommendedName>
        <fullName evidence="3">bis(5'-nucleosyl)-tetraphosphatase (symmetrical)</fullName>
        <ecNumber evidence="3">3.6.1.41</ecNumber>
    </recommendedName>
    <alternativeName>
        <fullName evidence="6">Ap4A hydrolase</fullName>
    </alternativeName>
    <alternativeName>
        <fullName evidence="5">Diadenosine 5',5'''-P1,P4-tetraphosphate pyrophosphohydrolase</fullName>
    </alternativeName>
    <alternativeName>
        <fullName evidence="7">Diadenosine tetraphosphatase</fullName>
    </alternativeName>
</protein>
<evidence type="ECO:0000256" key="4">
    <source>
        <dbReference type="ARBA" id="ARBA00022801"/>
    </source>
</evidence>
<evidence type="ECO:0000256" key="3">
    <source>
        <dbReference type="ARBA" id="ARBA00012506"/>
    </source>
</evidence>
<comment type="catalytic activity">
    <reaction evidence="8">
        <text>P(1),P(4)-bis(5'-adenosyl) tetraphosphate + H2O = 2 ADP + 2 H(+)</text>
        <dbReference type="Rhea" id="RHEA:24252"/>
        <dbReference type="ChEBI" id="CHEBI:15377"/>
        <dbReference type="ChEBI" id="CHEBI:15378"/>
        <dbReference type="ChEBI" id="CHEBI:58141"/>
        <dbReference type="ChEBI" id="CHEBI:456216"/>
        <dbReference type="EC" id="3.6.1.41"/>
    </reaction>
</comment>
<dbReference type="NCBIfam" id="TIGR00668">
    <property type="entry name" value="apaH"/>
    <property type="match status" value="1"/>
</dbReference>
<dbReference type="EC" id="3.6.1.41" evidence="3"/>
<dbReference type="Pfam" id="PF00149">
    <property type="entry name" value="Metallophos"/>
    <property type="match status" value="1"/>
</dbReference>
<reference evidence="10 11" key="1">
    <citation type="submission" date="2016-10" db="EMBL/GenBank/DDBJ databases">
        <authorList>
            <person name="de Groot N.N."/>
        </authorList>
    </citation>
    <scope>NUCLEOTIDE SEQUENCE [LARGE SCALE GENOMIC DNA]</scope>
    <source>
        <strain evidence="10 11">DSM 23609</strain>
    </source>
</reference>
<organism evidence="10 11">
    <name type="scientific">Fontimonas thermophila</name>
    <dbReference type="NCBI Taxonomy" id="1076937"/>
    <lineage>
        <taxon>Bacteria</taxon>
        <taxon>Pseudomonadati</taxon>
        <taxon>Pseudomonadota</taxon>
        <taxon>Gammaproteobacteria</taxon>
        <taxon>Nevskiales</taxon>
        <taxon>Nevskiaceae</taxon>
        <taxon>Fontimonas</taxon>
    </lineage>
</organism>
<dbReference type="Proteomes" id="UP000199771">
    <property type="component" value="Unassembled WGS sequence"/>
</dbReference>
<dbReference type="EMBL" id="FOOC01000003">
    <property type="protein sequence ID" value="SFF38605.1"/>
    <property type="molecule type" value="Genomic_DNA"/>
</dbReference>
<evidence type="ECO:0000256" key="5">
    <source>
        <dbReference type="ARBA" id="ARBA00031248"/>
    </source>
</evidence>
<dbReference type="SUPFAM" id="SSF56300">
    <property type="entry name" value="Metallo-dependent phosphatases"/>
    <property type="match status" value="1"/>
</dbReference>
<sequence>MATYVIGDVQACLDPLRRLLDRCRFDPAQDRLILAGDLVARGPDSAETLRFVRRLGSVATTVLGNHDLHLLAAAQGLREARDGLEQVIGAPDAEELLDFVAHQPLAWYDASLDTLVIHAGLAPQWSLAQTLALATEAEAVLRDPRTRAEFLPQMYGNDPARWSDALSGVERLRFVINCLTRARYCTADGRFDYQEKGPPGRQPPGLLPWFAAPGRATATTRIVFGHWSALGQIEWPQYRVWGLDTGCVWGGALTALRLEDGALIQCDCHR</sequence>
<keyword evidence="4" id="KW-0378">Hydrolase</keyword>
<evidence type="ECO:0000256" key="1">
    <source>
        <dbReference type="ARBA" id="ARBA00003413"/>
    </source>
</evidence>
<dbReference type="Gene3D" id="3.60.21.10">
    <property type="match status" value="1"/>
</dbReference>
<dbReference type="PANTHER" id="PTHR40942">
    <property type="match status" value="1"/>
</dbReference>
<dbReference type="InterPro" id="IPR029052">
    <property type="entry name" value="Metallo-depent_PP-like"/>
</dbReference>
<evidence type="ECO:0000259" key="9">
    <source>
        <dbReference type="Pfam" id="PF00149"/>
    </source>
</evidence>
<evidence type="ECO:0000313" key="10">
    <source>
        <dbReference type="EMBL" id="SFF38605.1"/>
    </source>
</evidence>
<evidence type="ECO:0000256" key="8">
    <source>
        <dbReference type="ARBA" id="ARBA00049417"/>
    </source>
</evidence>
<evidence type="ECO:0000256" key="2">
    <source>
        <dbReference type="ARBA" id="ARBA00005419"/>
    </source>
</evidence>
<accession>A0A1I2I8M4</accession>
<proteinExistence type="inferred from homology"/>
<dbReference type="GO" id="GO:0008803">
    <property type="term" value="F:bis(5'-nucleosyl)-tetraphosphatase (symmetrical) activity"/>
    <property type="evidence" value="ECO:0007669"/>
    <property type="project" value="UniProtKB-EC"/>
</dbReference>
<dbReference type="OrthoDB" id="9807890at2"/>
<comment type="similarity">
    <text evidence="2">Belongs to the Ap4A hydrolase family.</text>
</comment>
<evidence type="ECO:0000256" key="6">
    <source>
        <dbReference type="ARBA" id="ARBA00032248"/>
    </source>
</evidence>
<dbReference type="PANTHER" id="PTHR40942:SF4">
    <property type="entry name" value="CYTOCHROME C5"/>
    <property type="match status" value="1"/>
</dbReference>
<gene>
    <name evidence="10" type="ORF">SAMN04488120_103119</name>
</gene>
<dbReference type="STRING" id="1076937.SAMN04488120_103119"/>
<dbReference type="NCBIfam" id="NF001204">
    <property type="entry name" value="PRK00166.1"/>
    <property type="match status" value="1"/>
</dbReference>
<dbReference type="InterPro" id="IPR004843">
    <property type="entry name" value="Calcineurin-like_PHP"/>
</dbReference>
<dbReference type="CDD" id="cd07422">
    <property type="entry name" value="MPP_ApaH"/>
    <property type="match status" value="1"/>
</dbReference>
<dbReference type="InterPro" id="IPR004617">
    <property type="entry name" value="ApaH"/>
</dbReference>
<comment type="function">
    <text evidence="1">Hydrolyzes diadenosine 5',5'''-P1,P4-tetraphosphate to yield ADP.</text>
</comment>
<dbReference type="AlphaFoldDB" id="A0A1I2I8M4"/>
<dbReference type="PIRSF" id="PIRSF000903">
    <property type="entry name" value="B5n-ttraPtase_sm"/>
    <property type="match status" value="1"/>
</dbReference>
<name>A0A1I2I8M4_9GAMM</name>
<dbReference type="RefSeq" id="WP_091532139.1">
    <property type="nucleotide sequence ID" value="NZ_FOOC01000003.1"/>
</dbReference>
<feature type="domain" description="Calcineurin-like phosphoesterase" evidence="9">
    <location>
        <begin position="3"/>
        <end position="138"/>
    </location>
</feature>